<evidence type="ECO:0000256" key="2">
    <source>
        <dbReference type="ARBA" id="ARBA00022801"/>
    </source>
</evidence>
<name>A0A8J6LGI7_TENMO</name>
<dbReference type="Gene3D" id="1.10.3380.30">
    <property type="match status" value="2"/>
</dbReference>
<dbReference type="SMART" id="SM00487">
    <property type="entry name" value="DEXDc"/>
    <property type="match status" value="1"/>
</dbReference>
<feature type="region of interest" description="Disordered" evidence="7">
    <location>
        <begin position="1186"/>
        <end position="1260"/>
    </location>
</feature>
<keyword evidence="1" id="KW-0547">Nucleotide-binding</keyword>
<keyword evidence="3" id="KW-0347">Helicase</keyword>
<dbReference type="SMART" id="SM01142">
    <property type="entry name" value="DSHCT"/>
    <property type="match status" value="1"/>
</dbReference>
<evidence type="ECO:0000259" key="8">
    <source>
        <dbReference type="PROSITE" id="PS51192"/>
    </source>
</evidence>
<dbReference type="CDD" id="cd18795">
    <property type="entry name" value="SF2_C_Ski2"/>
    <property type="match status" value="1"/>
</dbReference>
<evidence type="ECO:0000256" key="5">
    <source>
        <dbReference type="ARBA" id="ARBA00047984"/>
    </source>
</evidence>
<evidence type="ECO:0000256" key="3">
    <source>
        <dbReference type="ARBA" id="ARBA00022806"/>
    </source>
</evidence>
<evidence type="ECO:0000313" key="11">
    <source>
        <dbReference type="Proteomes" id="UP000719412"/>
    </source>
</evidence>
<evidence type="ECO:0000313" key="10">
    <source>
        <dbReference type="EMBL" id="KAH0812226.1"/>
    </source>
</evidence>
<dbReference type="InterPro" id="IPR011545">
    <property type="entry name" value="DEAD/DEAH_box_helicase_dom"/>
</dbReference>
<feature type="domain" description="Helicase ATP-binding" evidence="8">
    <location>
        <begin position="150"/>
        <end position="306"/>
    </location>
</feature>
<dbReference type="AlphaFoldDB" id="A0A8J6LGI7"/>
<dbReference type="PROSITE" id="PS51194">
    <property type="entry name" value="HELICASE_CTER"/>
    <property type="match status" value="1"/>
</dbReference>
<reference evidence="10" key="2">
    <citation type="submission" date="2021-08" db="EMBL/GenBank/DDBJ databases">
        <authorList>
            <person name="Eriksson T."/>
        </authorList>
    </citation>
    <scope>NUCLEOTIDE SEQUENCE</scope>
    <source>
        <strain evidence="10">Stoneville</strain>
        <tissue evidence="10">Whole head</tissue>
    </source>
</reference>
<dbReference type="InterPro" id="IPR014001">
    <property type="entry name" value="Helicase_ATP-bd"/>
</dbReference>
<dbReference type="InterPro" id="IPR001650">
    <property type="entry name" value="Helicase_C-like"/>
</dbReference>
<dbReference type="Pfam" id="PF08148">
    <property type="entry name" value="DSHCT"/>
    <property type="match status" value="1"/>
</dbReference>
<dbReference type="InterPro" id="IPR012961">
    <property type="entry name" value="Ski2/MTR4_C"/>
</dbReference>
<protein>
    <recommendedName>
        <fullName evidence="12">Helicase SKI2W</fullName>
    </recommendedName>
</protein>
<sequence length="1260" mass="144715">MFKLIIELLTIPPGFKRGIVFDSDGRTVLSKANQPKEKKSVEDSCSVINLLEIIQEDQSFFDTFENSVTAKPEEISENSKHQTLPEEEEVLPNDPPVLNISAVPPPTEFKSTEWAILLDTSKPVRDFRERIPDMAYEFPFELDTFQKLAILQLEQHNHIFVAAHTSAGKTVVAEYAIALSQKHMTRTIYTSPIKALSNQKYRDFKKEFKDVGLITGDFQINQTASCLIMTTEILRSMLYCGSDITRDLEYVIFDEVHYINDRERGHVWEQVLILLPAHVCVVLLSATVPNTIEFADWLGRTHRRKVYVITTYKRPVPLLHFLYTGTGGGSRDNRYLVLNSEGWKIEGYAKAVASLPKADPKSAYPQAKSQYYNFTPKQEKVLWYGLVDHLKRNNLLPIVAFTFSRAKCDQNAENLMRLDLTTQKEKAQIHMFFEKCVKSLKEPDRNIPQILRMRNILHNGIGVHHSGVLPIIKEIVEMLFQKGLIKLLFATETFAMGVNMPARTVVFDSITKHDGQERRNLKPAEYIQMAGRAGRRGLDSEGTVIILCKNKIPKVEELQAMMMGSPNILQSQFRLTYGMVLSLLRVESLSVEGMMSRSFREADHQKKMVDIQNELVVVEKEIEELCSQELSSYLQPLVKFYECAASYLEARSRCMDNVMTSPKVIKVLTPGRILLVTHKSHVNKLALLLSIIRGKKPSYKVLVLTDAKTETDNGKNDLWYKMIALSNDNIFVPLNSPGHTVLTIPAQDIFEIADKIIKIDTELVIRDWEKRQIERFRNDPIGQTCQQAIQELYKYTMSLHETTKNQEVMFYLHLIQDLKVNEQQIHGELKLVYNIKDRLIDHLPSTQIPNFEQQFSSVFTRTFLERKRDDLKHFLSSASLSLYPDYENRIELLRRLNYVDLQNRVQLKGRVACEMGMNELLITELVLRNILTKLQPAEVAALLSALVFSPKRDNKDEELVQITEDLTKGIKEMQNIHHEIANLEMNLDIKTDEFQNDLNFALVEIVYEWASSKPFADIMCLTDIQEDDLTQTELEEIERKRLEALAKLKAKKKENMNNNVLGKCSLEEIEKKRLQALAKLEAKRLQDIVEKKRQEALKKLQVNRMKNASQIEQIRRINRLWASDSLFLKEFLLIPVRDNSVPLKTSEPPPVVSPTQISSPISNSSFDEDNVEDFLEKIDASIANTKKEVKRTQSSSDFASNSEYGVEKRKAPVSRMRKTVNNNGTSDLFSPPHAVVVQQGRKVRSSLQQHEQQQEELFEL</sequence>
<dbReference type="Pfam" id="PF00270">
    <property type="entry name" value="DEAD"/>
    <property type="match status" value="1"/>
</dbReference>
<keyword evidence="11" id="KW-1185">Reference proteome</keyword>
<evidence type="ECO:0000259" key="9">
    <source>
        <dbReference type="PROSITE" id="PS51194"/>
    </source>
</evidence>
<dbReference type="FunFam" id="3.40.50.300:FF:000354">
    <property type="entry name" value="ATP-dependent RNA helicase SKI2"/>
    <property type="match status" value="1"/>
</dbReference>
<gene>
    <name evidence="10" type="ORF">GEV33_010572</name>
</gene>
<keyword evidence="6" id="KW-0175">Coiled coil</keyword>
<keyword evidence="2" id="KW-0378">Hydrolase</keyword>
<keyword evidence="4" id="KW-0067">ATP-binding</keyword>
<dbReference type="SMART" id="SM00490">
    <property type="entry name" value="HELICc"/>
    <property type="match status" value="1"/>
</dbReference>
<dbReference type="FunFam" id="3.40.50.300:FF:000447">
    <property type="entry name" value="helicase SKI2W isoform X2"/>
    <property type="match status" value="1"/>
</dbReference>
<feature type="compositionally biased region" description="Basic and acidic residues" evidence="7">
    <location>
        <begin position="71"/>
        <end position="84"/>
    </location>
</feature>
<evidence type="ECO:0000256" key="7">
    <source>
        <dbReference type="SAM" id="MobiDB-lite"/>
    </source>
</evidence>
<dbReference type="GO" id="GO:0003676">
    <property type="term" value="F:nucleic acid binding"/>
    <property type="evidence" value="ECO:0007669"/>
    <property type="project" value="InterPro"/>
</dbReference>
<feature type="compositionally biased region" description="Polar residues" evidence="7">
    <location>
        <begin position="1219"/>
        <end position="1228"/>
    </location>
</feature>
<dbReference type="GO" id="GO:0070478">
    <property type="term" value="P:nuclear-transcribed mRNA catabolic process, 3'-5' exonucleolytic nonsense-mediated decay"/>
    <property type="evidence" value="ECO:0007669"/>
    <property type="project" value="TreeGrafter"/>
</dbReference>
<dbReference type="GO" id="GO:0003724">
    <property type="term" value="F:RNA helicase activity"/>
    <property type="evidence" value="ECO:0007669"/>
    <property type="project" value="UniProtKB-EC"/>
</dbReference>
<dbReference type="SUPFAM" id="SSF52540">
    <property type="entry name" value="P-loop containing nucleoside triphosphate hydrolases"/>
    <property type="match status" value="1"/>
</dbReference>
<comment type="caution">
    <text evidence="10">The sequence shown here is derived from an EMBL/GenBank/DDBJ whole genome shotgun (WGS) entry which is preliminary data.</text>
</comment>
<comment type="catalytic activity">
    <reaction evidence="5">
        <text>ATP + H2O = ADP + phosphate + H(+)</text>
        <dbReference type="Rhea" id="RHEA:13065"/>
        <dbReference type="ChEBI" id="CHEBI:15377"/>
        <dbReference type="ChEBI" id="CHEBI:15378"/>
        <dbReference type="ChEBI" id="CHEBI:30616"/>
        <dbReference type="ChEBI" id="CHEBI:43474"/>
        <dbReference type="ChEBI" id="CHEBI:456216"/>
        <dbReference type="EC" id="3.6.4.13"/>
    </reaction>
</comment>
<feature type="coiled-coil region" evidence="6">
    <location>
        <begin position="1034"/>
        <end position="1086"/>
    </location>
</feature>
<dbReference type="InterPro" id="IPR027417">
    <property type="entry name" value="P-loop_NTPase"/>
</dbReference>
<reference evidence="10" key="1">
    <citation type="journal article" date="2020" name="J Insects Food Feed">
        <title>The yellow mealworm (Tenebrio molitor) genome: a resource for the emerging insects as food and feed industry.</title>
        <authorList>
            <person name="Eriksson T."/>
            <person name="Andere A."/>
            <person name="Kelstrup H."/>
            <person name="Emery V."/>
            <person name="Picard C."/>
        </authorList>
    </citation>
    <scope>NUCLEOTIDE SEQUENCE</scope>
    <source>
        <strain evidence="10">Stoneville</strain>
        <tissue evidence="10">Whole head</tissue>
    </source>
</reference>
<feature type="compositionally biased region" description="Polar residues" evidence="7">
    <location>
        <begin position="1192"/>
        <end position="1203"/>
    </location>
</feature>
<dbReference type="EMBL" id="JABDTM020026214">
    <property type="protein sequence ID" value="KAH0812226.1"/>
    <property type="molecule type" value="Genomic_DNA"/>
</dbReference>
<evidence type="ECO:0000256" key="6">
    <source>
        <dbReference type="SAM" id="Coils"/>
    </source>
</evidence>
<proteinExistence type="predicted"/>
<dbReference type="Pfam" id="PF00271">
    <property type="entry name" value="Helicase_C"/>
    <property type="match status" value="1"/>
</dbReference>
<organism evidence="10 11">
    <name type="scientific">Tenebrio molitor</name>
    <name type="common">Yellow mealworm beetle</name>
    <dbReference type="NCBI Taxonomy" id="7067"/>
    <lineage>
        <taxon>Eukaryota</taxon>
        <taxon>Metazoa</taxon>
        <taxon>Ecdysozoa</taxon>
        <taxon>Arthropoda</taxon>
        <taxon>Hexapoda</taxon>
        <taxon>Insecta</taxon>
        <taxon>Pterygota</taxon>
        <taxon>Neoptera</taxon>
        <taxon>Endopterygota</taxon>
        <taxon>Coleoptera</taxon>
        <taxon>Polyphaga</taxon>
        <taxon>Cucujiformia</taxon>
        <taxon>Tenebrionidae</taxon>
        <taxon>Tenebrio</taxon>
    </lineage>
</organism>
<dbReference type="GO" id="GO:0016787">
    <property type="term" value="F:hydrolase activity"/>
    <property type="evidence" value="ECO:0007669"/>
    <property type="project" value="UniProtKB-KW"/>
</dbReference>
<accession>A0A8J6LGI7</accession>
<dbReference type="GO" id="GO:0005524">
    <property type="term" value="F:ATP binding"/>
    <property type="evidence" value="ECO:0007669"/>
    <property type="project" value="UniProtKB-KW"/>
</dbReference>
<dbReference type="GO" id="GO:0055087">
    <property type="term" value="C:Ski complex"/>
    <property type="evidence" value="ECO:0007669"/>
    <property type="project" value="TreeGrafter"/>
</dbReference>
<evidence type="ECO:0008006" key="12">
    <source>
        <dbReference type="Google" id="ProtNLM"/>
    </source>
</evidence>
<dbReference type="PANTHER" id="PTHR12131">
    <property type="entry name" value="ATP-DEPENDENT RNA AND DNA HELICASE"/>
    <property type="match status" value="1"/>
</dbReference>
<dbReference type="PANTHER" id="PTHR12131:SF1">
    <property type="entry name" value="ATP-DEPENDENT RNA HELICASE SUPV3L1, MITOCHONDRIAL-RELATED"/>
    <property type="match status" value="1"/>
</dbReference>
<evidence type="ECO:0000256" key="1">
    <source>
        <dbReference type="ARBA" id="ARBA00022741"/>
    </source>
</evidence>
<feature type="domain" description="Helicase C-terminal" evidence="9">
    <location>
        <begin position="414"/>
        <end position="587"/>
    </location>
</feature>
<evidence type="ECO:0000256" key="4">
    <source>
        <dbReference type="ARBA" id="ARBA00022840"/>
    </source>
</evidence>
<feature type="region of interest" description="Disordered" evidence="7">
    <location>
        <begin position="1144"/>
        <end position="1163"/>
    </location>
</feature>
<dbReference type="Proteomes" id="UP000719412">
    <property type="component" value="Unassembled WGS sequence"/>
</dbReference>
<dbReference type="PROSITE" id="PS51192">
    <property type="entry name" value="HELICASE_ATP_BIND_1"/>
    <property type="match status" value="1"/>
</dbReference>
<feature type="region of interest" description="Disordered" evidence="7">
    <location>
        <begin position="71"/>
        <end position="97"/>
    </location>
</feature>
<dbReference type="InterPro" id="IPR050699">
    <property type="entry name" value="RNA-DNA_Helicase"/>
</dbReference>
<feature type="compositionally biased region" description="Polar residues" evidence="7">
    <location>
        <begin position="1153"/>
        <end position="1163"/>
    </location>
</feature>
<dbReference type="Gene3D" id="3.40.50.300">
    <property type="entry name" value="P-loop containing nucleotide triphosphate hydrolases"/>
    <property type="match status" value="2"/>
</dbReference>